<evidence type="ECO:0000313" key="2">
    <source>
        <dbReference type="Proteomes" id="UP001153678"/>
    </source>
</evidence>
<dbReference type="Proteomes" id="UP001153678">
    <property type="component" value="Unassembled WGS sequence"/>
</dbReference>
<protein>
    <submittedName>
        <fullName evidence="1">11482_t:CDS:1</fullName>
    </submittedName>
</protein>
<reference evidence="1" key="1">
    <citation type="submission" date="2022-08" db="EMBL/GenBank/DDBJ databases">
        <authorList>
            <person name="Kallberg Y."/>
            <person name="Tangrot J."/>
            <person name="Rosling A."/>
        </authorList>
    </citation>
    <scope>NUCLEOTIDE SEQUENCE</scope>
    <source>
        <strain evidence="1">Wild A</strain>
    </source>
</reference>
<dbReference type="EMBL" id="CAMKVN010002097">
    <property type="protein sequence ID" value="CAI2179549.1"/>
    <property type="molecule type" value="Genomic_DNA"/>
</dbReference>
<comment type="caution">
    <text evidence="1">The sequence shown here is derived from an EMBL/GenBank/DDBJ whole genome shotgun (WGS) entry which is preliminary data.</text>
</comment>
<dbReference type="AlphaFoldDB" id="A0A9W4SS90"/>
<name>A0A9W4SS90_9GLOM</name>
<organism evidence="1 2">
    <name type="scientific">Funneliformis geosporum</name>
    <dbReference type="NCBI Taxonomy" id="1117311"/>
    <lineage>
        <taxon>Eukaryota</taxon>
        <taxon>Fungi</taxon>
        <taxon>Fungi incertae sedis</taxon>
        <taxon>Mucoromycota</taxon>
        <taxon>Glomeromycotina</taxon>
        <taxon>Glomeromycetes</taxon>
        <taxon>Glomerales</taxon>
        <taxon>Glomeraceae</taxon>
        <taxon>Funneliformis</taxon>
    </lineage>
</organism>
<evidence type="ECO:0000313" key="1">
    <source>
        <dbReference type="EMBL" id="CAI2179549.1"/>
    </source>
</evidence>
<sequence length="42" mass="4548">MPYSTKSLNVDSMIQNSSSFSNVVLLSDRNNRTSIVNVTGGN</sequence>
<keyword evidence="2" id="KW-1185">Reference proteome</keyword>
<accession>A0A9W4SS90</accession>
<gene>
    <name evidence="1" type="ORF">FWILDA_LOCUS9144</name>
</gene>
<proteinExistence type="predicted"/>